<evidence type="ECO:0000256" key="2">
    <source>
        <dbReference type="ARBA" id="ARBA00022679"/>
    </source>
</evidence>
<dbReference type="PANTHER" id="PTHR31623">
    <property type="entry name" value="F21J9.9"/>
    <property type="match status" value="1"/>
</dbReference>
<dbReference type="PANTHER" id="PTHR31623:SF116">
    <property type="entry name" value="ACETYL-COA-BENZYLALCOHOL ACETYLTRANSFERASE-LIKE"/>
    <property type="match status" value="1"/>
</dbReference>
<proteinExistence type="inferred from homology"/>
<name>A0AAV5LDV0_9ROSI</name>
<dbReference type="Pfam" id="PF02458">
    <property type="entry name" value="Transferase"/>
    <property type="match status" value="1"/>
</dbReference>
<evidence type="ECO:0000313" key="5">
    <source>
        <dbReference type="Proteomes" id="UP001054252"/>
    </source>
</evidence>
<dbReference type="InterPro" id="IPR023213">
    <property type="entry name" value="CAT-like_dom_sf"/>
</dbReference>
<keyword evidence="3" id="KW-0012">Acyltransferase</keyword>
<accession>A0AAV5LDV0</accession>
<dbReference type="Proteomes" id="UP001054252">
    <property type="component" value="Unassembled WGS sequence"/>
</dbReference>
<evidence type="ECO:0000256" key="3">
    <source>
        <dbReference type="ARBA" id="ARBA00023315"/>
    </source>
</evidence>
<sequence length="429" mass="47855">MEVRIHSRKLIKPSNPTPHHLRTMKLTCFDQIAPKSYGSFVYFYPSHRHTISGEDERLKQLERSLSELLTLFYPLAGRFHEDDNSIDCNDQGAELVEAEVNSHFHVVLRDAGADGNLINQLVPFDELAWTSVMLGVQVNKFNCGGLAVGVSLSHKLADGFTMFSFTNGWANSCNFGLNSVKRLSFDAASVLPPRVLNPLYGVPLPDDHSNKLITKRFVFSGPAITNLKSKTKNSPSRARGVMALIWKARICVAQAKQGKFRDSVLIFPLNFRGKTAIHIPENAAGNFFKNLTVRFTAKGKKPELDELVGLVQDAMKNATENFAKTEAAEELFSSATDCSKEIHEEIVRGTANICVCSSCCGFPYYEADFGWGRPKWIASVHKPTDFVMMMDDSCGRGIEAWVTLEPDDMFRFRQDPDIIAFSSVARSEL</sequence>
<dbReference type="AlphaFoldDB" id="A0AAV5LDV0"/>
<evidence type="ECO:0000313" key="4">
    <source>
        <dbReference type="EMBL" id="GKV35434.1"/>
    </source>
</evidence>
<keyword evidence="5" id="KW-1185">Reference proteome</keyword>
<evidence type="ECO:0000256" key="1">
    <source>
        <dbReference type="ARBA" id="ARBA00009861"/>
    </source>
</evidence>
<comment type="similarity">
    <text evidence="1">Belongs to the plant acyltransferase family.</text>
</comment>
<keyword evidence="2" id="KW-0808">Transferase</keyword>
<protein>
    <submittedName>
        <fullName evidence="4">Uncharacterized protein</fullName>
    </submittedName>
</protein>
<reference evidence="4 5" key="1">
    <citation type="journal article" date="2021" name="Commun. Biol.">
        <title>The genome of Shorea leprosula (Dipterocarpaceae) highlights the ecological relevance of drought in aseasonal tropical rainforests.</title>
        <authorList>
            <person name="Ng K.K.S."/>
            <person name="Kobayashi M.J."/>
            <person name="Fawcett J.A."/>
            <person name="Hatakeyama M."/>
            <person name="Paape T."/>
            <person name="Ng C.H."/>
            <person name="Ang C.C."/>
            <person name="Tnah L.H."/>
            <person name="Lee C.T."/>
            <person name="Nishiyama T."/>
            <person name="Sese J."/>
            <person name="O'Brien M.J."/>
            <person name="Copetti D."/>
            <person name="Mohd Noor M.I."/>
            <person name="Ong R.C."/>
            <person name="Putra M."/>
            <person name="Sireger I.Z."/>
            <person name="Indrioko S."/>
            <person name="Kosugi Y."/>
            <person name="Izuno A."/>
            <person name="Isagi Y."/>
            <person name="Lee S.L."/>
            <person name="Shimizu K.K."/>
        </authorList>
    </citation>
    <scope>NUCLEOTIDE SEQUENCE [LARGE SCALE GENOMIC DNA]</scope>
    <source>
        <strain evidence="4">214</strain>
    </source>
</reference>
<dbReference type="Gene3D" id="3.30.559.10">
    <property type="entry name" value="Chloramphenicol acetyltransferase-like domain"/>
    <property type="match status" value="2"/>
</dbReference>
<dbReference type="GO" id="GO:0016746">
    <property type="term" value="F:acyltransferase activity"/>
    <property type="evidence" value="ECO:0007669"/>
    <property type="project" value="UniProtKB-KW"/>
</dbReference>
<dbReference type="EMBL" id="BPVZ01000110">
    <property type="protein sequence ID" value="GKV35434.1"/>
    <property type="molecule type" value="Genomic_DNA"/>
</dbReference>
<organism evidence="4 5">
    <name type="scientific">Rubroshorea leprosula</name>
    <dbReference type="NCBI Taxonomy" id="152421"/>
    <lineage>
        <taxon>Eukaryota</taxon>
        <taxon>Viridiplantae</taxon>
        <taxon>Streptophyta</taxon>
        <taxon>Embryophyta</taxon>
        <taxon>Tracheophyta</taxon>
        <taxon>Spermatophyta</taxon>
        <taxon>Magnoliopsida</taxon>
        <taxon>eudicotyledons</taxon>
        <taxon>Gunneridae</taxon>
        <taxon>Pentapetalae</taxon>
        <taxon>rosids</taxon>
        <taxon>malvids</taxon>
        <taxon>Malvales</taxon>
        <taxon>Dipterocarpaceae</taxon>
        <taxon>Rubroshorea</taxon>
    </lineage>
</organism>
<comment type="caution">
    <text evidence="4">The sequence shown here is derived from an EMBL/GenBank/DDBJ whole genome shotgun (WGS) entry which is preliminary data.</text>
</comment>
<gene>
    <name evidence="4" type="ORF">SLEP1_g43697</name>
</gene>